<evidence type="ECO:0000256" key="1">
    <source>
        <dbReference type="SAM" id="MobiDB-lite"/>
    </source>
</evidence>
<name>A0A5Q3QBX7_9PSEU</name>
<feature type="transmembrane region" description="Helical" evidence="2">
    <location>
        <begin position="114"/>
        <end position="131"/>
    </location>
</feature>
<evidence type="ECO:0000313" key="4">
    <source>
        <dbReference type="Proteomes" id="UP000371041"/>
    </source>
</evidence>
<sequence>MSTPYEGFHDFVAGVPDLLQPILVAAAGTVPYIEGEGSAAFGVIAGLNPLVAGLAGVTGNLASVVLVILLSSRVRAAAHRPSVEAADSTTPVITDERDDDPPKTAKRRQRVRGWVVRFGVPGASLLAPIALPTQLTAATLVAAGVGKGWVLLWQAVAIVLWTGLVVAAATGILAAITG</sequence>
<keyword evidence="2" id="KW-1133">Transmembrane helix</keyword>
<proteinExistence type="predicted"/>
<keyword evidence="2" id="KW-0472">Membrane</keyword>
<feature type="region of interest" description="Disordered" evidence="1">
    <location>
        <begin position="85"/>
        <end position="106"/>
    </location>
</feature>
<evidence type="ECO:0000313" key="3">
    <source>
        <dbReference type="EMBL" id="QGK69099.1"/>
    </source>
</evidence>
<keyword evidence="2" id="KW-0812">Transmembrane</keyword>
<dbReference type="KEGG" id="sace:GIY23_05720"/>
<protein>
    <submittedName>
        <fullName evidence="3">Small multidrug efflux protein</fullName>
    </submittedName>
</protein>
<dbReference type="EMBL" id="CP045929">
    <property type="protein sequence ID" value="QGK69099.1"/>
    <property type="molecule type" value="Genomic_DNA"/>
</dbReference>
<feature type="transmembrane region" description="Helical" evidence="2">
    <location>
        <begin position="151"/>
        <end position="176"/>
    </location>
</feature>
<dbReference type="Proteomes" id="UP000371041">
    <property type="component" value="Chromosome"/>
</dbReference>
<accession>A0A5Q3QBX7</accession>
<reference evidence="4" key="1">
    <citation type="submission" date="2019-11" db="EMBL/GenBank/DDBJ databases">
        <title>The complete genome sequence of Saccharopolyspora sp. E2A.</title>
        <authorList>
            <person name="Zhang G."/>
        </authorList>
    </citation>
    <scope>NUCLEOTIDE SEQUENCE [LARGE SCALE GENOMIC DNA]</scope>
    <source>
        <strain evidence="4">E2A</strain>
    </source>
</reference>
<dbReference type="AlphaFoldDB" id="A0A5Q3QBX7"/>
<feature type="transmembrane region" description="Helical" evidence="2">
    <location>
        <begin position="50"/>
        <end position="70"/>
    </location>
</feature>
<gene>
    <name evidence="3" type="ORF">GIY23_05720</name>
</gene>
<dbReference type="RefSeq" id="WP_154075700.1">
    <property type="nucleotide sequence ID" value="NZ_CP045929.1"/>
</dbReference>
<organism evidence="3 4">
    <name type="scientific">Allosaccharopolyspora coralli</name>
    <dbReference type="NCBI Taxonomy" id="2665642"/>
    <lineage>
        <taxon>Bacteria</taxon>
        <taxon>Bacillati</taxon>
        <taxon>Actinomycetota</taxon>
        <taxon>Actinomycetes</taxon>
        <taxon>Pseudonocardiales</taxon>
        <taxon>Pseudonocardiaceae</taxon>
        <taxon>Allosaccharopolyspora</taxon>
    </lineage>
</organism>
<keyword evidence="4" id="KW-1185">Reference proteome</keyword>
<evidence type="ECO:0000256" key="2">
    <source>
        <dbReference type="SAM" id="Phobius"/>
    </source>
</evidence>